<evidence type="ECO:0000256" key="2">
    <source>
        <dbReference type="ARBA" id="ARBA00022475"/>
    </source>
</evidence>
<protein>
    <submittedName>
        <fullName evidence="9">Uncharacterized protein</fullName>
    </submittedName>
</protein>
<dbReference type="Proteomes" id="UP000438429">
    <property type="component" value="Unassembled WGS sequence"/>
</dbReference>
<keyword evidence="3" id="KW-0597">Phosphoprotein</keyword>
<evidence type="ECO:0000256" key="5">
    <source>
        <dbReference type="ARBA" id="ARBA00023170"/>
    </source>
</evidence>
<evidence type="ECO:0000256" key="7">
    <source>
        <dbReference type="SAM" id="Phobius"/>
    </source>
</evidence>
<dbReference type="GO" id="GO:0098797">
    <property type="term" value="C:plasma membrane protein complex"/>
    <property type="evidence" value="ECO:0007669"/>
    <property type="project" value="UniProtKB-ARBA"/>
</dbReference>
<proteinExistence type="predicted"/>
<dbReference type="Pfam" id="PF11628">
    <property type="entry name" value="TCR_zetazeta"/>
    <property type="match status" value="1"/>
</dbReference>
<dbReference type="InterPro" id="IPR021663">
    <property type="entry name" value="CD3_zeta/IgE_Fc_rcpt_gamma"/>
</dbReference>
<feature type="chain" id="PRO_5025483460" evidence="8">
    <location>
        <begin position="21"/>
        <end position="106"/>
    </location>
</feature>
<sequence length="106" mass="11860">MDKLLTGVFMLFVLPGPVSCTDAFWTEPAICYVLDGILLIYCIVATVLLFREKSFLKINISVTSYGADGNWFVSLAHVRLFRQLQTAREQDSSPMGPLWPSETGKL</sequence>
<feature type="region of interest" description="Disordered" evidence="6">
    <location>
        <begin position="86"/>
        <end position="106"/>
    </location>
</feature>
<evidence type="ECO:0000256" key="6">
    <source>
        <dbReference type="SAM" id="MobiDB-lite"/>
    </source>
</evidence>
<reference evidence="9 10" key="1">
    <citation type="submission" date="2019-06" db="EMBL/GenBank/DDBJ databases">
        <title>Draft genomes of female and male turbot (Scophthalmus maximus).</title>
        <authorList>
            <person name="Xu H."/>
            <person name="Xu X.-W."/>
            <person name="Shao C."/>
            <person name="Chen S."/>
        </authorList>
    </citation>
    <scope>NUCLEOTIDE SEQUENCE [LARGE SCALE GENOMIC DNA]</scope>
    <source>
        <strain evidence="9">Ysfricsl-2016a</strain>
        <tissue evidence="9">Blood</tissue>
    </source>
</reference>
<organism evidence="9 10">
    <name type="scientific">Scophthalmus maximus</name>
    <name type="common">Turbot</name>
    <name type="synonym">Psetta maxima</name>
    <dbReference type="NCBI Taxonomy" id="52904"/>
    <lineage>
        <taxon>Eukaryota</taxon>
        <taxon>Metazoa</taxon>
        <taxon>Chordata</taxon>
        <taxon>Craniata</taxon>
        <taxon>Vertebrata</taxon>
        <taxon>Euteleostomi</taxon>
        <taxon>Actinopterygii</taxon>
        <taxon>Neopterygii</taxon>
        <taxon>Teleostei</taxon>
        <taxon>Neoteleostei</taxon>
        <taxon>Acanthomorphata</taxon>
        <taxon>Carangaria</taxon>
        <taxon>Pleuronectiformes</taxon>
        <taxon>Pleuronectoidei</taxon>
        <taxon>Scophthalmidae</taxon>
        <taxon>Scophthalmus</taxon>
    </lineage>
</organism>
<dbReference type="EMBL" id="VEVO01000019">
    <property type="protein sequence ID" value="KAF0026591.1"/>
    <property type="molecule type" value="Genomic_DNA"/>
</dbReference>
<evidence type="ECO:0000256" key="4">
    <source>
        <dbReference type="ARBA" id="ARBA00022859"/>
    </source>
</evidence>
<evidence type="ECO:0000256" key="3">
    <source>
        <dbReference type="ARBA" id="ARBA00022553"/>
    </source>
</evidence>
<keyword evidence="7" id="KW-0472">Membrane</keyword>
<keyword evidence="4" id="KW-0391">Immunity</keyword>
<evidence type="ECO:0000313" key="10">
    <source>
        <dbReference type="Proteomes" id="UP000438429"/>
    </source>
</evidence>
<dbReference type="GO" id="GO:0002376">
    <property type="term" value="P:immune system process"/>
    <property type="evidence" value="ECO:0007669"/>
    <property type="project" value="UniProtKB-KW"/>
</dbReference>
<feature type="transmembrane region" description="Helical" evidence="7">
    <location>
        <begin position="30"/>
        <end position="50"/>
    </location>
</feature>
<evidence type="ECO:0000313" key="9">
    <source>
        <dbReference type="EMBL" id="KAF0026591.1"/>
    </source>
</evidence>
<gene>
    <name evidence="9" type="ORF">F2P81_021328</name>
</gene>
<comment type="caution">
    <text evidence="9">The sequence shown here is derived from an EMBL/GenBank/DDBJ whole genome shotgun (WGS) entry which is preliminary data.</text>
</comment>
<keyword evidence="5" id="KW-0675">Receptor</keyword>
<evidence type="ECO:0000256" key="1">
    <source>
        <dbReference type="ARBA" id="ARBA00004251"/>
    </source>
</evidence>
<comment type="subcellular location">
    <subcellularLocation>
        <location evidence="1">Cell membrane</location>
        <topology evidence="1">Single-pass type I membrane protein</topology>
    </subcellularLocation>
</comment>
<accession>A0A6A4S633</accession>
<keyword evidence="2" id="KW-1003">Cell membrane</keyword>
<name>A0A6A4S633_SCOMX</name>
<keyword evidence="8" id="KW-0732">Signal</keyword>
<feature type="signal peptide" evidence="8">
    <location>
        <begin position="1"/>
        <end position="20"/>
    </location>
</feature>
<keyword evidence="7" id="KW-1133">Transmembrane helix</keyword>
<dbReference type="AlphaFoldDB" id="A0A6A4S633"/>
<keyword evidence="7" id="KW-0812">Transmembrane</keyword>
<evidence type="ECO:0000256" key="8">
    <source>
        <dbReference type="SAM" id="SignalP"/>
    </source>
</evidence>